<dbReference type="PANTHER" id="PTHR24359">
    <property type="entry name" value="SERINE/THREONINE-PROTEIN KINASE SBK1"/>
    <property type="match status" value="1"/>
</dbReference>
<organism evidence="2 3">
    <name type="scientific">Eutypa lata (strain UCR-EL1)</name>
    <name type="common">Grapevine dieback disease fungus</name>
    <name type="synonym">Eutypa armeniacae</name>
    <dbReference type="NCBI Taxonomy" id="1287681"/>
    <lineage>
        <taxon>Eukaryota</taxon>
        <taxon>Fungi</taxon>
        <taxon>Dikarya</taxon>
        <taxon>Ascomycota</taxon>
        <taxon>Pezizomycotina</taxon>
        <taxon>Sordariomycetes</taxon>
        <taxon>Xylariomycetidae</taxon>
        <taxon>Xylariales</taxon>
        <taxon>Diatrypaceae</taxon>
        <taxon>Eutypa</taxon>
    </lineage>
</organism>
<gene>
    <name evidence="2" type="ORF">UCREL1_8748</name>
</gene>
<dbReference type="InterPro" id="IPR011009">
    <property type="entry name" value="Kinase-like_dom_sf"/>
</dbReference>
<dbReference type="Gene3D" id="1.10.510.10">
    <property type="entry name" value="Transferase(Phosphotransferase) domain 1"/>
    <property type="match status" value="1"/>
</dbReference>
<name>M7TCB9_EUTLA</name>
<dbReference type="InterPro" id="IPR000719">
    <property type="entry name" value="Prot_kinase_dom"/>
</dbReference>
<dbReference type="GO" id="GO:0005524">
    <property type="term" value="F:ATP binding"/>
    <property type="evidence" value="ECO:0007669"/>
    <property type="project" value="InterPro"/>
</dbReference>
<dbReference type="Proteomes" id="UP000012174">
    <property type="component" value="Unassembled WGS sequence"/>
</dbReference>
<dbReference type="EMBL" id="KB707096">
    <property type="protein sequence ID" value="EMR64310.1"/>
    <property type="molecule type" value="Genomic_DNA"/>
</dbReference>
<dbReference type="KEGG" id="ela:UCREL1_8748"/>
<keyword evidence="3" id="KW-1185">Reference proteome</keyword>
<evidence type="ECO:0000313" key="2">
    <source>
        <dbReference type="EMBL" id="EMR64310.1"/>
    </source>
</evidence>
<evidence type="ECO:0000313" key="3">
    <source>
        <dbReference type="Proteomes" id="UP000012174"/>
    </source>
</evidence>
<dbReference type="HOGENOM" id="CLU_1796475_0_0_1"/>
<dbReference type="Pfam" id="PF00069">
    <property type="entry name" value="Pkinase"/>
    <property type="match status" value="1"/>
</dbReference>
<dbReference type="PANTHER" id="PTHR24359:SF37">
    <property type="entry name" value="PROTEIN KINASE DOMAIN-CONTAINING PROTEIN"/>
    <property type="match status" value="1"/>
</dbReference>
<dbReference type="OrthoDB" id="4062651at2759"/>
<accession>M7TCB9</accession>
<evidence type="ECO:0000259" key="1">
    <source>
        <dbReference type="PROSITE" id="PS50011"/>
    </source>
</evidence>
<dbReference type="AlphaFoldDB" id="M7TCB9"/>
<dbReference type="SUPFAM" id="SSF56112">
    <property type="entry name" value="Protein kinase-like (PK-like)"/>
    <property type="match status" value="1"/>
</dbReference>
<dbReference type="GO" id="GO:0004674">
    <property type="term" value="F:protein serine/threonine kinase activity"/>
    <property type="evidence" value="ECO:0007669"/>
    <property type="project" value="TreeGrafter"/>
</dbReference>
<proteinExistence type="predicted"/>
<feature type="domain" description="Protein kinase" evidence="1">
    <location>
        <begin position="1"/>
        <end position="144"/>
    </location>
</feature>
<sequence length="144" mass="16698">MCGSVNPYFAVKKLKEDDEEAFKEELESLKRLGSKEQPHLVKLLATYEQKGSYYLIFPWADGGNLRHLWEKFPKPNITYQDHVKKKHGAHGDLKPENILWFQDPLLGDGTRVKFEPKGVSRTYCAPEFDVKGHISQKYDMWTLG</sequence>
<protein>
    <recommendedName>
        <fullName evidence="1">Protein kinase domain-containing protein</fullName>
    </recommendedName>
</protein>
<reference evidence="3" key="1">
    <citation type="journal article" date="2013" name="Genome Announc.">
        <title>Draft genome sequence of the grapevine dieback fungus Eutypa lata UCR-EL1.</title>
        <authorList>
            <person name="Blanco-Ulate B."/>
            <person name="Rolshausen P.E."/>
            <person name="Cantu D."/>
        </authorList>
    </citation>
    <scope>NUCLEOTIDE SEQUENCE [LARGE SCALE GENOMIC DNA]</scope>
    <source>
        <strain evidence="3">UCR-EL1</strain>
    </source>
</reference>
<dbReference type="PROSITE" id="PS50011">
    <property type="entry name" value="PROTEIN_KINASE_DOM"/>
    <property type="match status" value="1"/>
</dbReference>